<name>A0A3S2TLN6_9BURK</name>
<accession>A0A3S2TLN6</accession>
<evidence type="ECO:0000313" key="1">
    <source>
        <dbReference type="EMBL" id="RVT50969.1"/>
    </source>
</evidence>
<dbReference type="OrthoDB" id="331868at2"/>
<dbReference type="EMBL" id="SACT01000004">
    <property type="protein sequence ID" value="RVT50969.1"/>
    <property type="molecule type" value="Genomic_DNA"/>
</dbReference>
<organism evidence="1 2">
    <name type="scientific">Rubrivivax albus</name>
    <dbReference type="NCBI Taxonomy" id="2499835"/>
    <lineage>
        <taxon>Bacteria</taxon>
        <taxon>Pseudomonadati</taxon>
        <taxon>Pseudomonadota</taxon>
        <taxon>Betaproteobacteria</taxon>
        <taxon>Burkholderiales</taxon>
        <taxon>Sphaerotilaceae</taxon>
        <taxon>Rubrivivax</taxon>
    </lineage>
</organism>
<dbReference type="RefSeq" id="WP_128198995.1">
    <property type="nucleotide sequence ID" value="NZ_SACT01000004.1"/>
</dbReference>
<dbReference type="Proteomes" id="UP000288178">
    <property type="component" value="Unassembled WGS sequence"/>
</dbReference>
<evidence type="ECO:0008006" key="3">
    <source>
        <dbReference type="Google" id="ProtNLM"/>
    </source>
</evidence>
<reference evidence="1 2" key="1">
    <citation type="submission" date="2019-01" db="EMBL/GenBank/DDBJ databases">
        <authorList>
            <person name="Chen W.-M."/>
        </authorList>
    </citation>
    <scope>NUCLEOTIDE SEQUENCE [LARGE SCALE GENOMIC DNA]</scope>
    <source>
        <strain evidence="1 2">ICH-3</strain>
    </source>
</reference>
<comment type="caution">
    <text evidence="1">The sequence shown here is derived from an EMBL/GenBank/DDBJ whole genome shotgun (WGS) entry which is preliminary data.</text>
</comment>
<proteinExistence type="predicted"/>
<dbReference type="InterPro" id="IPR032720">
    <property type="entry name" value="Cys_rich_CWC"/>
</dbReference>
<sequence length="80" mass="8133">MDDTECADTPDARCPRCGQAFHCGMQDAAPCGCTTVQLPAATLAMLRARYTGCLCLRCLQALAAGDAVSAAPAAAPSSAR</sequence>
<keyword evidence="2" id="KW-1185">Reference proteome</keyword>
<dbReference type="AlphaFoldDB" id="A0A3S2TLN6"/>
<protein>
    <recommendedName>
        <fullName evidence="3">Cysteine-rich CWC family protein</fullName>
    </recommendedName>
</protein>
<dbReference type="Pfam" id="PF14375">
    <property type="entry name" value="Cys_rich_CWC"/>
    <property type="match status" value="1"/>
</dbReference>
<gene>
    <name evidence="1" type="ORF">ENE75_14335</name>
</gene>
<evidence type="ECO:0000313" key="2">
    <source>
        <dbReference type="Proteomes" id="UP000288178"/>
    </source>
</evidence>